<evidence type="ECO:0000313" key="3">
    <source>
        <dbReference type="Proteomes" id="UP000551501"/>
    </source>
</evidence>
<protein>
    <submittedName>
        <fullName evidence="2">Uncharacterized protein</fullName>
    </submittedName>
</protein>
<sequence>MIYIFVAVLVCSVAFVGWRLAGLQDSASNGQRVPDRRPRREAPKGPDDDPDFLRTLK</sequence>
<dbReference type="AlphaFoldDB" id="A0A840EW86"/>
<dbReference type="EMBL" id="JACIFP010000001">
    <property type="protein sequence ID" value="MBB4134598.1"/>
    <property type="molecule type" value="Genomic_DNA"/>
</dbReference>
<keyword evidence="3" id="KW-1185">Reference proteome</keyword>
<organism evidence="2 3">
    <name type="scientific">Gordonia humi</name>
    <dbReference type="NCBI Taxonomy" id="686429"/>
    <lineage>
        <taxon>Bacteria</taxon>
        <taxon>Bacillati</taxon>
        <taxon>Actinomycetota</taxon>
        <taxon>Actinomycetes</taxon>
        <taxon>Mycobacteriales</taxon>
        <taxon>Gordoniaceae</taxon>
        <taxon>Gordonia</taxon>
    </lineage>
</organism>
<dbReference type="RefSeq" id="WP_183369747.1">
    <property type="nucleotide sequence ID" value="NZ_BAABHL010000049.1"/>
</dbReference>
<evidence type="ECO:0000313" key="2">
    <source>
        <dbReference type="EMBL" id="MBB4134598.1"/>
    </source>
</evidence>
<name>A0A840EW86_9ACTN</name>
<gene>
    <name evidence="2" type="ORF">BKA16_001150</name>
</gene>
<proteinExistence type="predicted"/>
<accession>A0A840EW86</accession>
<feature type="region of interest" description="Disordered" evidence="1">
    <location>
        <begin position="26"/>
        <end position="57"/>
    </location>
</feature>
<comment type="caution">
    <text evidence="2">The sequence shown here is derived from an EMBL/GenBank/DDBJ whole genome shotgun (WGS) entry which is preliminary data.</text>
</comment>
<evidence type="ECO:0000256" key="1">
    <source>
        <dbReference type="SAM" id="MobiDB-lite"/>
    </source>
</evidence>
<reference evidence="2 3" key="1">
    <citation type="submission" date="2020-08" db="EMBL/GenBank/DDBJ databases">
        <title>Sequencing the genomes of 1000 actinobacteria strains.</title>
        <authorList>
            <person name="Klenk H.-P."/>
        </authorList>
    </citation>
    <scope>NUCLEOTIDE SEQUENCE [LARGE SCALE GENOMIC DNA]</scope>
    <source>
        <strain evidence="2 3">DSM 45298</strain>
    </source>
</reference>
<feature type="compositionally biased region" description="Basic and acidic residues" evidence="1">
    <location>
        <begin position="33"/>
        <end position="57"/>
    </location>
</feature>
<dbReference type="Proteomes" id="UP000551501">
    <property type="component" value="Unassembled WGS sequence"/>
</dbReference>